<evidence type="ECO:0000256" key="2">
    <source>
        <dbReference type="ARBA" id="ARBA00004922"/>
    </source>
</evidence>
<evidence type="ECO:0000256" key="7">
    <source>
        <dbReference type="ARBA" id="ARBA00022824"/>
    </source>
</evidence>
<dbReference type="UniPathway" id="UPA00378"/>
<dbReference type="EnsemblMetazoa" id="CLYHEMT012246.1">
    <property type="protein sequence ID" value="CLYHEMP012246.1"/>
    <property type="gene ID" value="CLYHEMG012246"/>
</dbReference>
<evidence type="ECO:0000256" key="3">
    <source>
        <dbReference type="ARBA" id="ARBA00008715"/>
    </source>
</evidence>
<dbReference type="PROSITE" id="PS51257">
    <property type="entry name" value="PROKAR_LIPOPROTEIN"/>
    <property type="match status" value="1"/>
</dbReference>
<feature type="transmembrane region" description="Helical" evidence="10">
    <location>
        <begin position="358"/>
        <end position="375"/>
    </location>
</feature>
<dbReference type="GO" id="GO:0042283">
    <property type="term" value="F:dolichyl pyrophosphate Glc1Man9GlcNAc2 alpha-1,3-glucosyltransferase activity"/>
    <property type="evidence" value="ECO:0007669"/>
    <property type="project" value="TreeGrafter"/>
</dbReference>
<dbReference type="GO" id="GO:0005789">
    <property type="term" value="C:endoplasmic reticulum membrane"/>
    <property type="evidence" value="ECO:0007669"/>
    <property type="project" value="UniProtKB-SubCell"/>
</dbReference>
<feature type="transmembrane region" description="Helical" evidence="10">
    <location>
        <begin position="402"/>
        <end position="419"/>
    </location>
</feature>
<dbReference type="PANTHER" id="PTHR12413">
    <property type="entry name" value="DOLICHYL GLYCOSYLTRANSFERASE"/>
    <property type="match status" value="1"/>
</dbReference>
<feature type="transmembrane region" description="Helical" evidence="10">
    <location>
        <begin position="425"/>
        <end position="442"/>
    </location>
</feature>
<feature type="transmembrane region" description="Helical" evidence="10">
    <location>
        <begin position="227"/>
        <end position="255"/>
    </location>
</feature>
<evidence type="ECO:0000313" key="12">
    <source>
        <dbReference type="EnsemblMetazoa" id="CLYHEMP012246.1"/>
    </source>
</evidence>
<feature type="transmembrane region" description="Helical" evidence="10">
    <location>
        <begin position="181"/>
        <end position="206"/>
    </location>
</feature>
<dbReference type="PANTHER" id="PTHR12413:SF2">
    <property type="entry name" value="DOLICHYL PYROPHOSPHATE GLC1MAN9GLCNAC2 ALPHA-1,3-GLUCOSYLTRANSFERASE-RELATED"/>
    <property type="match status" value="1"/>
</dbReference>
<keyword evidence="6 10" id="KW-0812">Transmembrane</keyword>
<evidence type="ECO:0000256" key="11">
    <source>
        <dbReference type="SAM" id="MobiDB-lite"/>
    </source>
</evidence>
<feature type="compositionally biased region" description="Basic residues" evidence="11">
    <location>
        <begin position="535"/>
        <end position="544"/>
    </location>
</feature>
<dbReference type="OrthoDB" id="1689333at2759"/>
<dbReference type="InterPro" id="IPR004856">
    <property type="entry name" value="Glyco_trans_ALG6/ALG8"/>
</dbReference>
<feature type="region of interest" description="Disordered" evidence="11">
    <location>
        <begin position="522"/>
        <end position="544"/>
    </location>
</feature>
<comment type="pathway">
    <text evidence="2 10">Protein modification; protein glycosylation.</text>
</comment>
<keyword evidence="4 10" id="KW-0328">Glycosyltransferase</keyword>
<keyword evidence="13" id="KW-1185">Reference proteome</keyword>
<feature type="transmembrane region" description="Helical" evidence="10">
    <location>
        <begin position="381"/>
        <end position="397"/>
    </location>
</feature>
<proteinExistence type="inferred from homology"/>
<sequence length="544" mass="62971">MNLKFEAPTFLQFAIIMSCVKLLLLNSYKSTDFEVHRNWLAITYTLPVSEWYFEETSEWTLDYPPFFAWFEYALSQVAVYFDDQMLDLDNLGYNSVQTVLFQRLSVIVMDLVLLYSLHKFYDQLFQGKDDDNTKMFLLVSIFANSGLLLVDHIHFQYNGFLFSFLLLSITDMLQDKFLPSAFWFTVLLNFKHIFLYIAPCYFVYLLRNYCFRRPIQKSWFTIFGVDILQLSIFNVLKLAFVVIGVFMISFGPFIYLEQIPQVVSRLFPVKRGLCHAYWAANFWAVYATTDKVLTIAGPKLGLPISKQSDVASMTGGLVAQQNFSVLPNIPAIVTGIVTILFMLPALLRVWYRPYSVKTFLPCLTLCAYASFLFGYHVHEKAILLVVIPLTLLALLSSKYARVYIVLSITGHYALFPLLYQPAETPLKILILLLPTLITLALLKKIHKVENGFFGLPFVTWYESLYLYGLAPLYLYTEFGHQILGFQEILPFVPLMMTSFYCSIGVIWSWLLLYSDFLLEVEKEEPKKKQDASSNTKRKTKKKIQ</sequence>
<dbReference type="AlphaFoldDB" id="A0A7M5WT00"/>
<feature type="transmembrane region" description="Helical" evidence="10">
    <location>
        <begin position="454"/>
        <end position="474"/>
    </location>
</feature>
<keyword evidence="9 10" id="KW-0472">Membrane</keyword>
<dbReference type="RefSeq" id="XP_066930539.1">
    <property type="nucleotide sequence ID" value="XM_067074438.1"/>
</dbReference>
<evidence type="ECO:0000256" key="9">
    <source>
        <dbReference type="ARBA" id="ARBA00023136"/>
    </source>
</evidence>
<comment type="subcellular location">
    <subcellularLocation>
        <location evidence="1 10">Endoplasmic reticulum membrane</location>
        <topology evidence="1 10">Multi-pass membrane protein</topology>
    </subcellularLocation>
</comment>
<dbReference type="EC" id="2.4.1.-" evidence="10"/>
<evidence type="ECO:0000256" key="8">
    <source>
        <dbReference type="ARBA" id="ARBA00022989"/>
    </source>
</evidence>
<feature type="transmembrane region" description="Helical" evidence="10">
    <location>
        <begin position="136"/>
        <end position="155"/>
    </location>
</feature>
<accession>A0A7M5WT00</accession>
<evidence type="ECO:0000256" key="4">
    <source>
        <dbReference type="ARBA" id="ARBA00022676"/>
    </source>
</evidence>
<evidence type="ECO:0000256" key="5">
    <source>
        <dbReference type="ARBA" id="ARBA00022679"/>
    </source>
</evidence>
<evidence type="ECO:0000256" key="6">
    <source>
        <dbReference type="ARBA" id="ARBA00022692"/>
    </source>
</evidence>
<feature type="transmembrane region" description="Helical" evidence="10">
    <location>
        <begin position="494"/>
        <end position="518"/>
    </location>
</feature>
<organism evidence="12 13">
    <name type="scientific">Clytia hemisphaerica</name>
    <dbReference type="NCBI Taxonomy" id="252671"/>
    <lineage>
        <taxon>Eukaryota</taxon>
        <taxon>Metazoa</taxon>
        <taxon>Cnidaria</taxon>
        <taxon>Hydrozoa</taxon>
        <taxon>Hydroidolina</taxon>
        <taxon>Leptothecata</taxon>
        <taxon>Obeliida</taxon>
        <taxon>Clytiidae</taxon>
        <taxon>Clytia</taxon>
    </lineage>
</organism>
<feature type="transmembrane region" description="Helical" evidence="10">
    <location>
        <begin position="329"/>
        <end position="351"/>
    </location>
</feature>
<dbReference type="GO" id="GO:0006487">
    <property type="term" value="P:protein N-linked glycosylation"/>
    <property type="evidence" value="ECO:0007669"/>
    <property type="project" value="TreeGrafter"/>
</dbReference>
<name>A0A7M5WT00_9CNID</name>
<feature type="transmembrane region" description="Helical" evidence="10">
    <location>
        <begin position="7"/>
        <end position="28"/>
    </location>
</feature>
<evidence type="ECO:0000256" key="1">
    <source>
        <dbReference type="ARBA" id="ARBA00004477"/>
    </source>
</evidence>
<evidence type="ECO:0000313" key="13">
    <source>
        <dbReference type="Proteomes" id="UP000594262"/>
    </source>
</evidence>
<dbReference type="Proteomes" id="UP000594262">
    <property type="component" value="Unplaced"/>
</dbReference>
<keyword evidence="7 10" id="KW-0256">Endoplasmic reticulum</keyword>
<dbReference type="GeneID" id="136818080"/>
<keyword evidence="8 10" id="KW-1133">Transmembrane helix</keyword>
<comment type="similarity">
    <text evidence="3 10">Belongs to the ALG6/ALG8 glucosyltransferase family.</text>
</comment>
<reference evidence="12" key="1">
    <citation type="submission" date="2021-01" db="UniProtKB">
        <authorList>
            <consortium name="EnsemblMetazoa"/>
        </authorList>
    </citation>
    <scope>IDENTIFICATION</scope>
</reference>
<evidence type="ECO:0000256" key="10">
    <source>
        <dbReference type="RuleBase" id="RU363110"/>
    </source>
</evidence>
<keyword evidence="5 10" id="KW-0808">Transferase</keyword>
<dbReference type="Pfam" id="PF03155">
    <property type="entry name" value="Alg6_Alg8"/>
    <property type="match status" value="1"/>
</dbReference>
<protein>
    <recommendedName>
        <fullName evidence="10">Alpha-1,3-glucosyltransferase</fullName>
        <ecNumber evidence="10">2.4.1.-</ecNumber>
    </recommendedName>
</protein>